<dbReference type="GO" id="GO:0022857">
    <property type="term" value="F:transmembrane transporter activity"/>
    <property type="evidence" value="ECO:0007669"/>
    <property type="project" value="InterPro"/>
</dbReference>
<protein>
    <submittedName>
        <fullName evidence="7">Facilitated trehalose transporter Tret1</fullName>
    </submittedName>
</protein>
<dbReference type="EMBL" id="BGZK01000279">
    <property type="protein sequence ID" value="GBP33798.1"/>
    <property type="molecule type" value="Genomic_DNA"/>
</dbReference>
<dbReference type="InterPro" id="IPR036259">
    <property type="entry name" value="MFS_trans_sf"/>
</dbReference>
<dbReference type="InterPro" id="IPR050549">
    <property type="entry name" value="MFS_Trehalose_Transporter"/>
</dbReference>
<proteinExistence type="predicted"/>
<organism evidence="7 8">
    <name type="scientific">Eumeta variegata</name>
    <name type="common">Bagworm moth</name>
    <name type="synonym">Eumeta japonica</name>
    <dbReference type="NCBI Taxonomy" id="151549"/>
    <lineage>
        <taxon>Eukaryota</taxon>
        <taxon>Metazoa</taxon>
        <taxon>Ecdysozoa</taxon>
        <taxon>Arthropoda</taxon>
        <taxon>Hexapoda</taxon>
        <taxon>Insecta</taxon>
        <taxon>Pterygota</taxon>
        <taxon>Neoptera</taxon>
        <taxon>Endopterygota</taxon>
        <taxon>Lepidoptera</taxon>
        <taxon>Glossata</taxon>
        <taxon>Ditrysia</taxon>
        <taxon>Tineoidea</taxon>
        <taxon>Psychidae</taxon>
        <taxon>Oiketicinae</taxon>
        <taxon>Eumeta</taxon>
    </lineage>
</organism>
<dbReference type="STRING" id="151549.A0A4C1V4R3"/>
<evidence type="ECO:0000256" key="1">
    <source>
        <dbReference type="ARBA" id="ARBA00004370"/>
    </source>
</evidence>
<comment type="subcellular location">
    <subcellularLocation>
        <location evidence="1">Membrane</location>
    </subcellularLocation>
</comment>
<keyword evidence="4 6" id="KW-0472">Membrane</keyword>
<sequence length="517" mass="58211">MERMQLILDISRNTDWFRQSAVDSGPEPHSWRRSRTRALTIPLLNFGMVQGWLSPMMTLLQSVDTPSPEPYTKEDLSWVASVTYITAIVFGAPMGYLTDRYGRKAMTLALTLSLIVYWLIKICCLQPWALILARAVAGIPCSACYIVLPIYLKEISDIDLRGALGSLLILSRNVGYLISYICANLMDVKALFWLSIMVPCVTFLLFLGMPETPEYLIKQGKVEEAKAVLAWLRGVTLVDKTLEEDIEKLVAAEKENKAELKSAWRVILLSNFIISAIDFHPRSARRKYHQRHLDGLRATNVRFERNLLPRTAIWHRLPLAVFPTNYDKEVLKYSAYSFPKGRQRTGGHSHRVCECAWVTMNSGSRTLSDKNTSRAFIITVVIKLAQQFDGYLIVLIFAGQVFESASETMHVHLGANTQVILVGVVQLLGSILATCIVEKTGRKCSGKYFPSSISNQRQTSVRSPEDDIRLSVPSLGFIFFQESNEHVRHQSARRRSSPPIDTRNPKGVASASPACWI</sequence>
<keyword evidence="8" id="KW-1185">Reference proteome</keyword>
<keyword evidence="3 6" id="KW-1133">Transmembrane helix</keyword>
<name>A0A4C1V4R3_EUMVA</name>
<dbReference type="OrthoDB" id="6612291at2759"/>
<evidence type="ECO:0000256" key="3">
    <source>
        <dbReference type="ARBA" id="ARBA00022989"/>
    </source>
</evidence>
<reference evidence="7 8" key="1">
    <citation type="journal article" date="2019" name="Commun. Biol.">
        <title>The bagworm genome reveals a unique fibroin gene that provides high tensile strength.</title>
        <authorList>
            <person name="Kono N."/>
            <person name="Nakamura H."/>
            <person name="Ohtoshi R."/>
            <person name="Tomita M."/>
            <person name="Numata K."/>
            <person name="Arakawa K."/>
        </authorList>
    </citation>
    <scope>NUCLEOTIDE SEQUENCE [LARGE SCALE GENOMIC DNA]</scope>
</reference>
<dbReference type="InterPro" id="IPR005828">
    <property type="entry name" value="MFS_sugar_transport-like"/>
</dbReference>
<gene>
    <name evidence="7" type="primary">Tret1</name>
    <name evidence="7" type="ORF">EVAR_25399_1</name>
</gene>
<evidence type="ECO:0000256" key="6">
    <source>
        <dbReference type="SAM" id="Phobius"/>
    </source>
</evidence>
<feature type="region of interest" description="Disordered" evidence="5">
    <location>
        <begin position="488"/>
        <end position="517"/>
    </location>
</feature>
<dbReference type="GO" id="GO:0016020">
    <property type="term" value="C:membrane"/>
    <property type="evidence" value="ECO:0007669"/>
    <property type="project" value="UniProtKB-SubCell"/>
</dbReference>
<comment type="caution">
    <text evidence="7">The sequence shown here is derived from an EMBL/GenBank/DDBJ whole genome shotgun (WGS) entry which is preliminary data.</text>
</comment>
<evidence type="ECO:0000313" key="8">
    <source>
        <dbReference type="Proteomes" id="UP000299102"/>
    </source>
</evidence>
<feature type="transmembrane region" description="Helical" evidence="6">
    <location>
        <begin position="76"/>
        <end position="96"/>
    </location>
</feature>
<dbReference type="Gene3D" id="1.20.1250.20">
    <property type="entry name" value="MFS general substrate transporter like domains"/>
    <property type="match status" value="2"/>
</dbReference>
<evidence type="ECO:0000256" key="2">
    <source>
        <dbReference type="ARBA" id="ARBA00022692"/>
    </source>
</evidence>
<evidence type="ECO:0000256" key="4">
    <source>
        <dbReference type="ARBA" id="ARBA00023136"/>
    </source>
</evidence>
<evidence type="ECO:0000313" key="7">
    <source>
        <dbReference type="EMBL" id="GBP33798.1"/>
    </source>
</evidence>
<dbReference type="PANTHER" id="PTHR48021:SF33">
    <property type="entry name" value="AT22075P-RELATED"/>
    <property type="match status" value="1"/>
</dbReference>
<dbReference type="AlphaFoldDB" id="A0A4C1V4R3"/>
<dbReference type="Proteomes" id="UP000299102">
    <property type="component" value="Unassembled WGS sequence"/>
</dbReference>
<dbReference type="Pfam" id="PF00083">
    <property type="entry name" value="Sugar_tr"/>
    <property type="match status" value="2"/>
</dbReference>
<feature type="transmembrane region" description="Helical" evidence="6">
    <location>
        <begin position="38"/>
        <end position="56"/>
    </location>
</feature>
<keyword evidence="2 6" id="KW-0812">Transmembrane</keyword>
<accession>A0A4C1V4R3</accession>
<feature type="transmembrane region" description="Helical" evidence="6">
    <location>
        <begin position="192"/>
        <end position="209"/>
    </location>
</feature>
<feature type="transmembrane region" description="Helical" evidence="6">
    <location>
        <begin position="164"/>
        <end position="186"/>
    </location>
</feature>
<dbReference type="SUPFAM" id="SSF103473">
    <property type="entry name" value="MFS general substrate transporter"/>
    <property type="match status" value="1"/>
</dbReference>
<evidence type="ECO:0000256" key="5">
    <source>
        <dbReference type="SAM" id="MobiDB-lite"/>
    </source>
</evidence>
<dbReference type="PANTHER" id="PTHR48021">
    <property type="match status" value="1"/>
</dbReference>
<feature type="transmembrane region" description="Helical" evidence="6">
    <location>
        <begin position="135"/>
        <end position="152"/>
    </location>
</feature>